<dbReference type="InterPro" id="IPR010730">
    <property type="entry name" value="HET"/>
</dbReference>
<reference evidence="2 3" key="1">
    <citation type="journal article" date="2016" name="Nat. Commun.">
        <title>Ectomycorrhizal ecology is imprinted in the genome of the dominant symbiotic fungus Cenococcum geophilum.</title>
        <authorList>
            <consortium name="DOE Joint Genome Institute"/>
            <person name="Peter M."/>
            <person name="Kohler A."/>
            <person name="Ohm R.A."/>
            <person name="Kuo A."/>
            <person name="Krutzmann J."/>
            <person name="Morin E."/>
            <person name="Arend M."/>
            <person name="Barry K.W."/>
            <person name="Binder M."/>
            <person name="Choi C."/>
            <person name="Clum A."/>
            <person name="Copeland A."/>
            <person name="Grisel N."/>
            <person name="Haridas S."/>
            <person name="Kipfer T."/>
            <person name="LaButti K."/>
            <person name="Lindquist E."/>
            <person name="Lipzen A."/>
            <person name="Maire R."/>
            <person name="Meier B."/>
            <person name="Mihaltcheva S."/>
            <person name="Molinier V."/>
            <person name="Murat C."/>
            <person name="Poggeler S."/>
            <person name="Quandt C.A."/>
            <person name="Sperisen C."/>
            <person name="Tritt A."/>
            <person name="Tisserant E."/>
            <person name="Crous P.W."/>
            <person name="Henrissat B."/>
            <person name="Nehls U."/>
            <person name="Egli S."/>
            <person name="Spatafora J.W."/>
            <person name="Grigoriev I.V."/>
            <person name="Martin F.M."/>
        </authorList>
    </citation>
    <scope>NUCLEOTIDE SEQUENCE [LARGE SCALE GENOMIC DNA]</scope>
    <source>
        <strain evidence="2 3">CBS 459.81</strain>
    </source>
</reference>
<proteinExistence type="predicted"/>
<dbReference type="OrthoDB" id="3940282at2759"/>
<dbReference type="PANTHER" id="PTHR39596:SF2">
    <property type="entry name" value="HET DOMAIN PROTEIN (AFU_ORTHOLOGUE AFUA_1G17550)-RELATED"/>
    <property type="match status" value="1"/>
</dbReference>
<sequence length="766" mass="85837">MEHLLPPTDKIVPLKVRYCANSYDGDEFLTFPDRKGWDISTWKSVSTEAKDFDRNGRSSAEIASFLQTWLFFGLLHAVLGEQCSMNDFVNQEDILQQPALNTRILSAYIEQKITLWTDLAPDEKESLGLRFSSCLKLAYAVSAGLTFVLYYNDLADEDILAESLFAPKILLETLSGCLGETLGTVIPSQTFYQDLFLERQLLKAGWCPSTVAFMGQNLPMHLQAYALLIGNSRLGLNHADCSSGGAGGCKLGRMSDNFKPLHVNPGCRCDSISPPMNKIIDVLEEGMIPVLTVTRDTDNRASLSVLVDGVNLDDYESGDPLKACPFVAFSHVWSDGLGNPHENALPMCQFERLEHMIQTLKQKDTWGKILTSYHETTAYDHGTIAFWLDTLCIPVDPRYQHFRDFSIQKMHDIYAKASGVVVLDPDIQKLLGNGSSVDFLVRAVCSGWRSRLWTYQESALSYELYLPFQGGCATFNTEEDLLAESGYRSLVERLLLRSAWAKYKELVWDDLAAFCVPDKPGIAFRRMVQASVHRSTSRGGDETICLGTFLGLDVSPLFPLQPEERMPALLALLPVIPPEILLASGPRLQKKGFHWAPETFLAPFGLRLQSELLLPRTYCNEENGRVELTVPSPYLNLEIPGYAIFLAALAFNPNNSQIDVDFTLCTPENREYEVNLMDTGAASETMVVVEKLGVRFAILLPDLDYCTQGLLVEVTGEADTGEITCRWTRAVEIYEIESQEDPQLSVTAKENYIDGEWMSFRWWIID</sequence>
<dbReference type="Proteomes" id="UP000250266">
    <property type="component" value="Unassembled WGS sequence"/>
</dbReference>
<keyword evidence="3" id="KW-1185">Reference proteome</keyword>
<evidence type="ECO:0000313" key="2">
    <source>
        <dbReference type="EMBL" id="OCK79426.1"/>
    </source>
</evidence>
<accession>A0A8E2E8J7</accession>
<evidence type="ECO:0000313" key="3">
    <source>
        <dbReference type="Proteomes" id="UP000250266"/>
    </source>
</evidence>
<feature type="domain" description="Heterokaryon incompatibility" evidence="1">
    <location>
        <begin position="326"/>
        <end position="422"/>
    </location>
</feature>
<protein>
    <recommendedName>
        <fullName evidence="1">Heterokaryon incompatibility domain-containing protein</fullName>
    </recommendedName>
</protein>
<name>A0A8E2E8J7_9PEZI</name>
<organism evidence="2 3">
    <name type="scientific">Lepidopterella palustris CBS 459.81</name>
    <dbReference type="NCBI Taxonomy" id="1314670"/>
    <lineage>
        <taxon>Eukaryota</taxon>
        <taxon>Fungi</taxon>
        <taxon>Dikarya</taxon>
        <taxon>Ascomycota</taxon>
        <taxon>Pezizomycotina</taxon>
        <taxon>Dothideomycetes</taxon>
        <taxon>Pleosporomycetidae</taxon>
        <taxon>Mytilinidiales</taxon>
        <taxon>Argynnaceae</taxon>
        <taxon>Lepidopterella</taxon>
    </lineage>
</organism>
<dbReference type="PANTHER" id="PTHR39596">
    <property type="match status" value="1"/>
</dbReference>
<dbReference type="AlphaFoldDB" id="A0A8E2E8J7"/>
<dbReference type="EMBL" id="KV745007">
    <property type="protein sequence ID" value="OCK79426.1"/>
    <property type="molecule type" value="Genomic_DNA"/>
</dbReference>
<dbReference type="Pfam" id="PF06985">
    <property type="entry name" value="HET"/>
    <property type="match status" value="1"/>
</dbReference>
<evidence type="ECO:0000259" key="1">
    <source>
        <dbReference type="Pfam" id="PF06985"/>
    </source>
</evidence>
<gene>
    <name evidence="2" type="ORF">K432DRAFT_426541</name>
</gene>